<sequence>MCWSAQTTQRLQHRLKLLCATYIPGDKLHPQMVQLAQVDVFTSPESTHCQWWYGLTEAPLGTDALTHERLTQARLSPTEPYCTDSVQCREGYRADSSGTPVSAQQNLILGASAPIINPSLAHSSEKEPPFSGKGHNLAPAPRSLELPSMVPGRDQEDSRNFPPALVSTLMQARAPSTRRLYVLELALVFFLRKEPKEMRHRICAIPPSRRPG</sequence>
<accession>A0ABD0Q5I8</accession>
<gene>
    <name evidence="2" type="ORF">M9458_023908</name>
</gene>
<protein>
    <submittedName>
        <fullName evidence="2">Uncharacterized protein</fullName>
    </submittedName>
</protein>
<evidence type="ECO:0000256" key="1">
    <source>
        <dbReference type="SAM" id="MobiDB-lite"/>
    </source>
</evidence>
<organism evidence="2 3">
    <name type="scientific">Cirrhinus mrigala</name>
    <name type="common">Mrigala</name>
    <dbReference type="NCBI Taxonomy" id="683832"/>
    <lineage>
        <taxon>Eukaryota</taxon>
        <taxon>Metazoa</taxon>
        <taxon>Chordata</taxon>
        <taxon>Craniata</taxon>
        <taxon>Vertebrata</taxon>
        <taxon>Euteleostomi</taxon>
        <taxon>Actinopterygii</taxon>
        <taxon>Neopterygii</taxon>
        <taxon>Teleostei</taxon>
        <taxon>Ostariophysi</taxon>
        <taxon>Cypriniformes</taxon>
        <taxon>Cyprinidae</taxon>
        <taxon>Labeoninae</taxon>
        <taxon>Labeonini</taxon>
        <taxon>Cirrhinus</taxon>
    </lineage>
</organism>
<dbReference type="EMBL" id="JAMKFB020000011">
    <property type="protein sequence ID" value="KAL0181502.1"/>
    <property type="molecule type" value="Genomic_DNA"/>
</dbReference>
<proteinExistence type="predicted"/>
<dbReference type="AlphaFoldDB" id="A0ABD0Q5I8"/>
<dbReference type="Proteomes" id="UP001529510">
    <property type="component" value="Unassembled WGS sequence"/>
</dbReference>
<evidence type="ECO:0000313" key="2">
    <source>
        <dbReference type="EMBL" id="KAL0181502.1"/>
    </source>
</evidence>
<comment type="caution">
    <text evidence="2">The sequence shown here is derived from an EMBL/GenBank/DDBJ whole genome shotgun (WGS) entry which is preliminary data.</text>
</comment>
<feature type="region of interest" description="Disordered" evidence="1">
    <location>
        <begin position="119"/>
        <end position="142"/>
    </location>
</feature>
<keyword evidence="3" id="KW-1185">Reference proteome</keyword>
<name>A0ABD0Q5I8_CIRMR</name>
<feature type="non-terminal residue" evidence="2">
    <location>
        <position position="1"/>
    </location>
</feature>
<reference evidence="2 3" key="1">
    <citation type="submission" date="2024-05" db="EMBL/GenBank/DDBJ databases">
        <title>Genome sequencing and assembly of Indian major carp, Cirrhinus mrigala (Hamilton, 1822).</title>
        <authorList>
            <person name="Mohindra V."/>
            <person name="Chowdhury L.M."/>
            <person name="Lal K."/>
            <person name="Jena J.K."/>
        </authorList>
    </citation>
    <scope>NUCLEOTIDE SEQUENCE [LARGE SCALE GENOMIC DNA]</scope>
    <source>
        <strain evidence="2">CM1030</strain>
        <tissue evidence="2">Blood</tissue>
    </source>
</reference>
<evidence type="ECO:0000313" key="3">
    <source>
        <dbReference type="Proteomes" id="UP001529510"/>
    </source>
</evidence>